<dbReference type="EMBL" id="AHCD03000044">
    <property type="protein sequence ID" value="KAF7780982.1"/>
    <property type="molecule type" value="Genomic_DNA"/>
</dbReference>
<sequence length="38" mass="4362">MRPMIKNHRRLGAPALRTLFMDDEMNTSSANGVAMHQY</sequence>
<proteinExistence type="predicted"/>
<dbReference type="AlphaFoldDB" id="A0A8T0BXT9"/>
<protein>
    <submittedName>
        <fullName evidence="1">Uncharacterized protein</fullName>
    </submittedName>
</protein>
<evidence type="ECO:0000313" key="1">
    <source>
        <dbReference type="EMBL" id="KAF7780982.1"/>
    </source>
</evidence>
<dbReference type="Proteomes" id="UP000016480">
    <property type="component" value="Unassembled WGS sequence"/>
</dbReference>
<comment type="caution">
    <text evidence="1">The sequence shown here is derived from an EMBL/GenBank/DDBJ whole genome shotgun (WGS) entry which is preliminary data.</text>
</comment>
<accession>A0A8T0BXT9</accession>
<name>A0A8T0BXT9_9GAMM</name>
<organism evidence="1 2">
    <name type="scientific">Pseudoalteromonas rubra</name>
    <dbReference type="NCBI Taxonomy" id="43658"/>
    <lineage>
        <taxon>Bacteria</taxon>
        <taxon>Pseudomonadati</taxon>
        <taxon>Pseudomonadota</taxon>
        <taxon>Gammaproteobacteria</taxon>
        <taxon>Alteromonadales</taxon>
        <taxon>Pseudoalteromonadaceae</taxon>
        <taxon>Pseudoalteromonas</taxon>
    </lineage>
</organism>
<reference evidence="1 2" key="1">
    <citation type="journal article" date="2012" name="J. Bacteriol.">
        <title>Genome sequence of the cycloprodigiosin-producing bacterial strain Pseudoalteromonas rubra ATCC 29570(T).</title>
        <authorList>
            <person name="Xie B.B."/>
            <person name="Shu Y.L."/>
            <person name="Qin Q.L."/>
            <person name="Rong J.C."/>
            <person name="Zhang X.Y."/>
            <person name="Chen X.L."/>
            <person name="Zhou B.C."/>
            <person name="Zhang Y.Z."/>
        </authorList>
    </citation>
    <scope>NUCLEOTIDE SEQUENCE [LARGE SCALE GENOMIC DNA]</scope>
    <source>
        <strain evidence="1 2">DSM 6842</strain>
    </source>
</reference>
<gene>
    <name evidence="1" type="ORF">PRUB_b0052</name>
</gene>
<evidence type="ECO:0000313" key="2">
    <source>
        <dbReference type="Proteomes" id="UP000016480"/>
    </source>
</evidence>